<proteinExistence type="predicted"/>
<dbReference type="SUPFAM" id="SSF49384">
    <property type="entry name" value="Carbohydrate-binding domain"/>
    <property type="match status" value="1"/>
</dbReference>
<feature type="compositionally biased region" description="Pro residues" evidence="3">
    <location>
        <begin position="311"/>
        <end position="330"/>
    </location>
</feature>
<keyword evidence="7" id="KW-1185">Reference proteome</keyword>
<keyword evidence="1 4" id="KW-0732">Signal</keyword>
<dbReference type="Pfam" id="PF10503">
    <property type="entry name" value="Esterase_PHB"/>
    <property type="match status" value="1"/>
</dbReference>
<dbReference type="InterPro" id="IPR029058">
    <property type="entry name" value="AB_hydrolase_fold"/>
</dbReference>
<reference evidence="6 7" key="1">
    <citation type="submission" date="2019-12" db="EMBL/GenBank/DDBJ databases">
        <title>Whole genome sequencing of endophytic Actinobacterium Micromonospora sp. MPMI6T.</title>
        <authorList>
            <person name="Evv R."/>
            <person name="Podile A.R."/>
        </authorList>
    </citation>
    <scope>NUCLEOTIDE SEQUENCE [LARGE SCALE GENOMIC DNA]</scope>
    <source>
        <strain evidence="6 7">MPMI6</strain>
    </source>
</reference>
<feature type="region of interest" description="Disordered" evidence="3">
    <location>
        <begin position="304"/>
        <end position="332"/>
    </location>
</feature>
<dbReference type="RefSeq" id="WP_208817702.1">
    <property type="nucleotide sequence ID" value="NZ_WVUH01000536.1"/>
</dbReference>
<gene>
    <name evidence="6" type="ORF">GSF22_32230</name>
</gene>
<evidence type="ECO:0000313" key="7">
    <source>
        <dbReference type="Proteomes" id="UP000823521"/>
    </source>
</evidence>
<evidence type="ECO:0000313" key="6">
    <source>
        <dbReference type="EMBL" id="MBO4210626.1"/>
    </source>
</evidence>
<sequence>MRTRIRLLGAALATAVVTALAAVTLTAPASAATLTEVTNFGTNPSNLRMYLYVPDNVAPRPALLVAVHYCTGTGPAMYSGTQYAALADRYGYIVVYPSVTRSSQCFDVSSPQALRRDGGSDPVGIKSMVDYVRARYPVDPARIFATGISSGAMMTNVLLGLYPDVFAAGAAFSGVPFGCFATTNGSEWNSECANGQLIRTAQQWGDLVRSAYPGYTGPRPRMQLWHGTNDEVLRYPNFGEEIKQWTNLHGLGQTPTFTDTPQAGYTRTRYGGSGGTAPVEAISMQGVSHNLPVDAAQAIRFFGLDTTTPPTSTPPPTTTSPPPPSSPPPTGGCRIGYAVNAWNTGLTSAVTITNTGSTAVDGWSLAFTLPAGQTITNGWNATYAPSSGAVTARNVSYNATIAPGASVDIGFQANHTGNTGKPTAFTLNGTACAVS</sequence>
<dbReference type="InterPro" id="IPR006311">
    <property type="entry name" value="TAT_signal"/>
</dbReference>
<protein>
    <submittedName>
        <fullName evidence="6">PHB depolymerase family esterase</fullName>
    </submittedName>
</protein>
<evidence type="ECO:0000256" key="4">
    <source>
        <dbReference type="SAM" id="SignalP"/>
    </source>
</evidence>
<feature type="domain" description="CBM2" evidence="5">
    <location>
        <begin position="326"/>
        <end position="435"/>
    </location>
</feature>
<feature type="chain" id="PRO_5046505550" evidence="4">
    <location>
        <begin position="22"/>
        <end position="435"/>
    </location>
</feature>
<feature type="signal peptide" evidence="4">
    <location>
        <begin position="1"/>
        <end position="21"/>
    </location>
</feature>
<dbReference type="InterPro" id="IPR001919">
    <property type="entry name" value="CBD2"/>
</dbReference>
<evidence type="ECO:0000256" key="1">
    <source>
        <dbReference type="ARBA" id="ARBA00022729"/>
    </source>
</evidence>
<comment type="caution">
    <text evidence="6">The sequence shown here is derived from an EMBL/GenBank/DDBJ whole genome shotgun (WGS) entry which is preliminary data.</text>
</comment>
<dbReference type="EMBL" id="WVUH01000536">
    <property type="protein sequence ID" value="MBO4210626.1"/>
    <property type="molecule type" value="Genomic_DNA"/>
</dbReference>
<dbReference type="NCBIfam" id="TIGR01840">
    <property type="entry name" value="esterase_phb"/>
    <property type="match status" value="1"/>
</dbReference>
<dbReference type="InterPro" id="IPR010126">
    <property type="entry name" value="Esterase_phb"/>
</dbReference>
<evidence type="ECO:0000259" key="5">
    <source>
        <dbReference type="PROSITE" id="PS51173"/>
    </source>
</evidence>
<dbReference type="PANTHER" id="PTHR43037:SF5">
    <property type="entry name" value="FERULOYL ESTERASE"/>
    <property type="match status" value="1"/>
</dbReference>
<dbReference type="Gene3D" id="3.40.50.1820">
    <property type="entry name" value="alpha/beta hydrolase"/>
    <property type="match status" value="1"/>
</dbReference>
<dbReference type="Proteomes" id="UP000823521">
    <property type="component" value="Unassembled WGS sequence"/>
</dbReference>
<dbReference type="InterPro" id="IPR050955">
    <property type="entry name" value="Plant_Biomass_Hydrol_Est"/>
</dbReference>
<dbReference type="PROSITE" id="PS51318">
    <property type="entry name" value="TAT"/>
    <property type="match status" value="1"/>
</dbReference>
<evidence type="ECO:0000256" key="2">
    <source>
        <dbReference type="ARBA" id="ARBA00022801"/>
    </source>
</evidence>
<dbReference type="Gene3D" id="2.60.40.290">
    <property type="match status" value="1"/>
</dbReference>
<name>A0ABS3W1M3_MICEH</name>
<keyword evidence="2" id="KW-0378">Hydrolase</keyword>
<dbReference type="PROSITE" id="PS51173">
    <property type="entry name" value="CBM2"/>
    <property type="match status" value="1"/>
</dbReference>
<dbReference type="InterPro" id="IPR008965">
    <property type="entry name" value="CBM2/CBM3_carb-bd_dom_sf"/>
</dbReference>
<evidence type="ECO:0000256" key="3">
    <source>
        <dbReference type="SAM" id="MobiDB-lite"/>
    </source>
</evidence>
<dbReference type="SMART" id="SM00637">
    <property type="entry name" value="CBD_II"/>
    <property type="match status" value="1"/>
</dbReference>
<dbReference type="Pfam" id="PF00553">
    <property type="entry name" value="CBM_2"/>
    <property type="match status" value="1"/>
</dbReference>
<organism evidence="6 7">
    <name type="scientific">Micromonospora echinofusca</name>
    <dbReference type="NCBI Taxonomy" id="47858"/>
    <lineage>
        <taxon>Bacteria</taxon>
        <taxon>Bacillati</taxon>
        <taxon>Actinomycetota</taxon>
        <taxon>Actinomycetes</taxon>
        <taxon>Micromonosporales</taxon>
        <taxon>Micromonosporaceae</taxon>
        <taxon>Micromonospora</taxon>
    </lineage>
</organism>
<dbReference type="InterPro" id="IPR012291">
    <property type="entry name" value="CBM2_carb-bd_dom_sf"/>
</dbReference>
<dbReference type="PANTHER" id="PTHR43037">
    <property type="entry name" value="UNNAMED PRODUCT-RELATED"/>
    <property type="match status" value="1"/>
</dbReference>
<accession>A0ABS3W1M3</accession>
<dbReference type="SUPFAM" id="SSF53474">
    <property type="entry name" value="alpha/beta-Hydrolases"/>
    <property type="match status" value="2"/>
</dbReference>